<reference evidence="3" key="3">
    <citation type="submission" date="2018-07" db="EMBL/GenBank/DDBJ databases">
        <authorList>
            <person name="Quirk P.G."/>
            <person name="Krulwich T.A."/>
        </authorList>
    </citation>
    <scope>NUCLEOTIDE SEQUENCE</scope>
    <source>
        <strain evidence="3">CCRI-19302</strain>
    </source>
</reference>
<feature type="transmembrane region" description="Helical" evidence="1">
    <location>
        <begin position="12"/>
        <end position="28"/>
    </location>
</feature>
<gene>
    <name evidence="2" type="ORF">C8E03_10455</name>
    <name evidence="3" type="ORF">CG710_016690</name>
</gene>
<dbReference type="AlphaFoldDB" id="A0A255JID7"/>
<evidence type="ECO:0000313" key="3">
    <source>
        <dbReference type="EMBL" id="RDY30077.1"/>
    </source>
</evidence>
<comment type="caution">
    <text evidence="3">The sequence shown here is derived from an EMBL/GenBank/DDBJ whole genome shotgun (WGS) entry which is preliminary data.</text>
</comment>
<dbReference type="EMBL" id="NOKA02000050">
    <property type="protein sequence ID" value="RDY30077.1"/>
    <property type="molecule type" value="Genomic_DNA"/>
</dbReference>
<keyword evidence="1" id="KW-0472">Membrane</keyword>
<reference evidence="3 4" key="1">
    <citation type="journal article" date="2017" name="Genome Announc.">
        <title>Draft Genome Sequence of a Sporulating and Motile Strain of Lachnotalea glycerini Isolated from Water in Quebec City, Canada.</title>
        <authorList>
            <person name="Maheux A.F."/>
            <person name="Boudreau D.K."/>
            <person name="Berube E."/>
            <person name="Boissinot M."/>
            <person name="Raymond F."/>
            <person name="Brodeur S."/>
            <person name="Corbeil J."/>
            <person name="Isabel S."/>
            <person name="Omar R.F."/>
            <person name="Bergeron M.G."/>
        </authorList>
    </citation>
    <scope>NUCLEOTIDE SEQUENCE [LARGE SCALE GENOMIC DNA]</scope>
    <source>
        <strain evidence="3 4">CCRI-19302</strain>
    </source>
</reference>
<dbReference type="RefSeq" id="WP_094380230.1">
    <property type="nucleotide sequence ID" value="NZ_NOKA02000050.1"/>
</dbReference>
<evidence type="ECO:0000313" key="2">
    <source>
        <dbReference type="EMBL" id="PXV91048.1"/>
    </source>
</evidence>
<protein>
    <submittedName>
        <fullName evidence="3">Uncharacterized protein</fullName>
    </submittedName>
</protein>
<accession>A0A255JID7</accession>
<dbReference type="Proteomes" id="UP000247523">
    <property type="component" value="Unassembled WGS sequence"/>
</dbReference>
<organism evidence="3 4">
    <name type="scientific">Lachnotalea glycerini</name>
    <dbReference type="NCBI Taxonomy" id="1763509"/>
    <lineage>
        <taxon>Bacteria</taxon>
        <taxon>Bacillati</taxon>
        <taxon>Bacillota</taxon>
        <taxon>Clostridia</taxon>
        <taxon>Lachnospirales</taxon>
        <taxon>Lachnospiraceae</taxon>
        <taxon>Lachnotalea</taxon>
    </lineage>
</organism>
<sequence>MNKLKLTRKISRILYIGVLFIIAATALSGFPVPYYLMILVWAGIIVSFVTDLILNIQNKK</sequence>
<evidence type="ECO:0000313" key="4">
    <source>
        <dbReference type="Proteomes" id="UP000216411"/>
    </source>
</evidence>
<reference evidence="2 5" key="2">
    <citation type="submission" date="2018-05" db="EMBL/GenBank/DDBJ databases">
        <title>Genomic Encyclopedia of Type Strains, Phase IV (KMG-IV): sequencing the most valuable type-strain genomes for metagenomic binning, comparative biology and taxonomic classification.</title>
        <authorList>
            <person name="Goeker M."/>
        </authorList>
    </citation>
    <scope>NUCLEOTIDE SEQUENCE [LARGE SCALE GENOMIC DNA]</scope>
    <source>
        <strain evidence="2 5">DSM 28816</strain>
    </source>
</reference>
<evidence type="ECO:0000313" key="5">
    <source>
        <dbReference type="Proteomes" id="UP000247523"/>
    </source>
</evidence>
<evidence type="ECO:0000256" key="1">
    <source>
        <dbReference type="SAM" id="Phobius"/>
    </source>
</evidence>
<name>A0A255JID7_9FIRM</name>
<feature type="transmembrane region" description="Helical" evidence="1">
    <location>
        <begin position="34"/>
        <end position="54"/>
    </location>
</feature>
<proteinExistence type="predicted"/>
<keyword evidence="1" id="KW-0812">Transmembrane</keyword>
<keyword evidence="1" id="KW-1133">Transmembrane helix</keyword>
<keyword evidence="4" id="KW-1185">Reference proteome</keyword>
<dbReference type="EMBL" id="QICS01000004">
    <property type="protein sequence ID" value="PXV91048.1"/>
    <property type="molecule type" value="Genomic_DNA"/>
</dbReference>
<dbReference type="Proteomes" id="UP000216411">
    <property type="component" value="Unassembled WGS sequence"/>
</dbReference>